<dbReference type="OrthoDB" id="687730at2759"/>
<evidence type="ECO:0000313" key="3">
    <source>
        <dbReference type="Proteomes" id="UP000324222"/>
    </source>
</evidence>
<accession>A0A5B7DL93</accession>
<keyword evidence="1" id="KW-0732">Signal</keyword>
<evidence type="ECO:0000256" key="1">
    <source>
        <dbReference type="SAM" id="SignalP"/>
    </source>
</evidence>
<feature type="signal peptide" evidence="1">
    <location>
        <begin position="1"/>
        <end position="22"/>
    </location>
</feature>
<name>A0A5B7DL93_PORTR</name>
<dbReference type="Proteomes" id="UP000324222">
    <property type="component" value="Unassembled WGS sequence"/>
</dbReference>
<dbReference type="AlphaFoldDB" id="A0A5B7DL93"/>
<gene>
    <name evidence="2" type="ORF">E2C01_014731</name>
</gene>
<feature type="chain" id="PRO_5022786637" evidence="1">
    <location>
        <begin position="23"/>
        <end position="66"/>
    </location>
</feature>
<evidence type="ECO:0000313" key="2">
    <source>
        <dbReference type="EMBL" id="MPC21736.1"/>
    </source>
</evidence>
<reference evidence="2 3" key="1">
    <citation type="submission" date="2019-05" db="EMBL/GenBank/DDBJ databases">
        <title>Another draft genome of Portunus trituberculatus and its Hox gene families provides insights of decapod evolution.</title>
        <authorList>
            <person name="Jeong J.-H."/>
            <person name="Song I."/>
            <person name="Kim S."/>
            <person name="Choi T."/>
            <person name="Kim D."/>
            <person name="Ryu S."/>
            <person name="Kim W."/>
        </authorList>
    </citation>
    <scope>NUCLEOTIDE SEQUENCE [LARGE SCALE GENOMIC DNA]</scope>
    <source>
        <tissue evidence="2">Muscle</tissue>
    </source>
</reference>
<keyword evidence="3" id="KW-1185">Reference proteome</keyword>
<comment type="caution">
    <text evidence="2">The sequence shown here is derived from an EMBL/GenBank/DDBJ whole genome shotgun (WGS) entry which is preliminary data.</text>
</comment>
<proteinExistence type="predicted"/>
<protein>
    <submittedName>
        <fullName evidence="2">Uncharacterized protein</fullName>
    </submittedName>
</protein>
<sequence length="66" mass="7185">MPVRFVTLVVVVSVVCVWGTLSGDLRLVNNGYEGLLVTITDEVPQQHCNHVVQGLKHCMPQTPVSA</sequence>
<organism evidence="2 3">
    <name type="scientific">Portunus trituberculatus</name>
    <name type="common">Swimming crab</name>
    <name type="synonym">Neptunus trituberculatus</name>
    <dbReference type="NCBI Taxonomy" id="210409"/>
    <lineage>
        <taxon>Eukaryota</taxon>
        <taxon>Metazoa</taxon>
        <taxon>Ecdysozoa</taxon>
        <taxon>Arthropoda</taxon>
        <taxon>Crustacea</taxon>
        <taxon>Multicrustacea</taxon>
        <taxon>Malacostraca</taxon>
        <taxon>Eumalacostraca</taxon>
        <taxon>Eucarida</taxon>
        <taxon>Decapoda</taxon>
        <taxon>Pleocyemata</taxon>
        <taxon>Brachyura</taxon>
        <taxon>Eubrachyura</taxon>
        <taxon>Portunoidea</taxon>
        <taxon>Portunidae</taxon>
        <taxon>Portuninae</taxon>
        <taxon>Portunus</taxon>
    </lineage>
</organism>
<dbReference type="EMBL" id="VSRR010001010">
    <property type="protein sequence ID" value="MPC21736.1"/>
    <property type="molecule type" value="Genomic_DNA"/>
</dbReference>